<dbReference type="Gene3D" id="3.30.930.10">
    <property type="entry name" value="Bira Bifunctional Protein, Domain 2"/>
    <property type="match status" value="1"/>
</dbReference>
<protein>
    <recommendedName>
        <fullName evidence="13">Threonine--tRNA ligase</fullName>
        <ecNumber evidence="13">6.1.1.3</ecNumber>
    </recommendedName>
    <alternativeName>
        <fullName evidence="13">Threonyl-tRNA synthetase</fullName>
        <shortName evidence="13">ThrRS</shortName>
    </alternativeName>
</protein>
<dbReference type="CDD" id="cd00771">
    <property type="entry name" value="ThrRS_core"/>
    <property type="match status" value="1"/>
</dbReference>
<evidence type="ECO:0000256" key="9">
    <source>
        <dbReference type="ARBA" id="ARBA00022884"/>
    </source>
</evidence>
<dbReference type="AlphaFoldDB" id="A0AAW6HRU6"/>
<keyword evidence="5 13" id="KW-0479">Metal-binding</keyword>
<evidence type="ECO:0000256" key="3">
    <source>
        <dbReference type="ARBA" id="ARBA00022555"/>
    </source>
</evidence>
<reference evidence="15" key="1">
    <citation type="submission" date="2021-11" db="EMBL/GenBank/DDBJ databases">
        <title>Description of Mycoplasma bradburyaesp. nov.from sea birds: a tribute to a great mycoplasmologist.</title>
        <authorList>
            <person name="Ramirez A.S."/>
            <person name="Poveda C."/>
            <person name="Suarez-Perez A."/>
            <person name="Rosales R.S."/>
            <person name="Dijkman R."/>
            <person name="Feberwee A."/>
            <person name="Spergser J."/>
            <person name="Szostak M.P."/>
            <person name="Ressel L."/>
            <person name="Calabuig P."/>
            <person name="Catania S."/>
            <person name="Gobbo F."/>
            <person name="Timofte D."/>
            <person name="Poveda J.B."/>
        </authorList>
    </citation>
    <scope>NUCLEOTIDE SEQUENCE</scope>
    <source>
        <strain evidence="15">T264</strain>
    </source>
</reference>
<comment type="caution">
    <text evidence="13">Lacks conserved residue(s) required for the propagation of feature annotation.</text>
</comment>
<dbReference type="Pfam" id="PF03129">
    <property type="entry name" value="HGTP_anticodon"/>
    <property type="match status" value="1"/>
</dbReference>
<evidence type="ECO:0000256" key="12">
    <source>
        <dbReference type="ARBA" id="ARBA00049515"/>
    </source>
</evidence>
<dbReference type="FunFam" id="3.30.930.10:FF:000002">
    <property type="entry name" value="Threonine--tRNA ligase"/>
    <property type="match status" value="1"/>
</dbReference>
<evidence type="ECO:0000256" key="1">
    <source>
        <dbReference type="ARBA" id="ARBA00008226"/>
    </source>
</evidence>
<keyword evidence="3 13" id="KW-0820">tRNA-binding</keyword>
<evidence type="ECO:0000256" key="7">
    <source>
        <dbReference type="ARBA" id="ARBA00022833"/>
    </source>
</evidence>
<keyword evidence="9 13" id="KW-0694">RNA-binding</keyword>
<comment type="subcellular location">
    <subcellularLocation>
        <location evidence="13">Cytoplasm</location>
    </subcellularLocation>
</comment>
<comment type="catalytic activity">
    <reaction evidence="12 13">
        <text>tRNA(Thr) + L-threonine + ATP = L-threonyl-tRNA(Thr) + AMP + diphosphate + H(+)</text>
        <dbReference type="Rhea" id="RHEA:24624"/>
        <dbReference type="Rhea" id="RHEA-COMP:9670"/>
        <dbReference type="Rhea" id="RHEA-COMP:9704"/>
        <dbReference type="ChEBI" id="CHEBI:15378"/>
        <dbReference type="ChEBI" id="CHEBI:30616"/>
        <dbReference type="ChEBI" id="CHEBI:33019"/>
        <dbReference type="ChEBI" id="CHEBI:57926"/>
        <dbReference type="ChEBI" id="CHEBI:78442"/>
        <dbReference type="ChEBI" id="CHEBI:78534"/>
        <dbReference type="ChEBI" id="CHEBI:456215"/>
        <dbReference type="EC" id="6.1.1.3"/>
    </reaction>
</comment>
<evidence type="ECO:0000256" key="8">
    <source>
        <dbReference type="ARBA" id="ARBA00022840"/>
    </source>
</evidence>
<dbReference type="PANTHER" id="PTHR11451">
    <property type="entry name" value="THREONINE-TRNA LIGASE"/>
    <property type="match status" value="1"/>
</dbReference>
<evidence type="ECO:0000256" key="4">
    <source>
        <dbReference type="ARBA" id="ARBA00022598"/>
    </source>
</evidence>
<keyword evidence="8 13" id="KW-0067">ATP-binding</keyword>
<dbReference type="InterPro" id="IPR047246">
    <property type="entry name" value="ThrRS_anticodon"/>
</dbReference>
<dbReference type="NCBIfam" id="TIGR00418">
    <property type="entry name" value="thrS"/>
    <property type="match status" value="1"/>
</dbReference>
<dbReference type="SUPFAM" id="SSF52954">
    <property type="entry name" value="Class II aaRS ABD-related"/>
    <property type="match status" value="1"/>
</dbReference>
<dbReference type="GO" id="GO:0005737">
    <property type="term" value="C:cytoplasm"/>
    <property type="evidence" value="ECO:0007669"/>
    <property type="project" value="UniProtKB-SubCell"/>
</dbReference>
<evidence type="ECO:0000313" key="15">
    <source>
        <dbReference type="EMBL" id="MDC4183596.1"/>
    </source>
</evidence>
<evidence type="ECO:0000259" key="14">
    <source>
        <dbReference type="PROSITE" id="PS50862"/>
    </source>
</evidence>
<keyword evidence="4 13" id="KW-0436">Ligase</keyword>
<comment type="similarity">
    <text evidence="1 13">Belongs to the class-II aminoacyl-tRNA synthetase family.</text>
</comment>
<dbReference type="InterPro" id="IPR002314">
    <property type="entry name" value="aa-tRNA-synt_IIb"/>
</dbReference>
<dbReference type="SUPFAM" id="SSF55681">
    <property type="entry name" value="Class II aaRS and biotin synthetases"/>
    <property type="match status" value="1"/>
</dbReference>
<evidence type="ECO:0000256" key="2">
    <source>
        <dbReference type="ARBA" id="ARBA00022490"/>
    </source>
</evidence>
<dbReference type="RefSeq" id="WP_272404060.1">
    <property type="nucleotide sequence ID" value="NZ_JAJHZP010000015.1"/>
</dbReference>
<dbReference type="Gene3D" id="3.40.50.800">
    <property type="entry name" value="Anticodon-binding domain"/>
    <property type="match status" value="1"/>
</dbReference>
<dbReference type="InterPro" id="IPR036621">
    <property type="entry name" value="Anticodon-bd_dom_sf"/>
</dbReference>
<evidence type="ECO:0000256" key="6">
    <source>
        <dbReference type="ARBA" id="ARBA00022741"/>
    </source>
</evidence>
<dbReference type="GO" id="GO:0005524">
    <property type="term" value="F:ATP binding"/>
    <property type="evidence" value="ECO:0007669"/>
    <property type="project" value="UniProtKB-UniRule"/>
</dbReference>
<evidence type="ECO:0000256" key="11">
    <source>
        <dbReference type="ARBA" id="ARBA00023146"/>
    </source>
</evidence>
<evidence type="ECO:0000256" key="5">
    <source>
        <dbReference type="ARBA" id="ARBA00022723"/>
    </source>
</evidence>
<feature type="binding site" evidence="13">
    <location>
        <position position="268"/>
    </location>
    <ligand>
        <name>Zn(2+)</name>
        <dbReference type="ChEBI" id="CHEBI:29105"/>
        <note>catalytic</note>
    </ligand>
</feature>
<dbReference type="GO" id="GO:0006435">
    <property type="term" value="P:threonyl-tRNA aminoacylation"/>
    <property type="evidence" value="ECO:0007669"/>
    <property type="project" value="UniProtKB-UniRule"/>
</dbReference>
<dbReference type="CDD" id="cd00860">
    <property type="entry name" value="ThrRS_anticodon"/>
    <property type="match status" value="1"/>
</dbReference>
<evidence type="ECO:0000256" key="13">
    <source>
        <dbReference type="HAMAP-Rule" id="MF_00184"/>
    </source>
</evidence>
<evidence type="ECO:0000313" key="16">
    <source>
        <dbReference type="Proteomes" id="UP001216384"/>
    </source>
</evidence>
<dbReference type="Proteomes" id="UP001216384">
    <property type="component" value="Unassembled WGS sequence"/>
</dbReference>
<dbReference type="Gene3D" id="3.30.980.10">
    <property type="entry name" value="Threonyl-trna Synthetase, Chain A, domain 2"/>
    <property type="match status" value="1"/>
</dbReference>
<dbReference type="GO" id="GO:0000049">
    <property type="term" value="F:tRNA binding"/>
    <property type="evidence" value="ECO:0007669"/>
    <property type="project" value="UniProtKB-KW"/>
</dbReference>
<comment type="subunit">
    <text evidence="13">Homodimer.</text>
</comment>
<dbReference type="EMBL" id="JAJHZP010000015">
    <property type="protein sequence ID" value="MDC4183596.1"/>
    <property type="molecule type" value="Genomic_DNA"/>
</dbReference>
<comment type="cofactor">
    <cofactor evidence="13">
        <name>Zn(2+)</name>
        <dbReference type="ChEBI" id="CHEBI:29105"/>
    </cofactor>
    <text evidence="13">Binds 1 zinc ion per subunit.</text>
</comment>
<gene>
    <name evidence="13 15" type="primary">thrS</name>
    <name evidence="15" type="ORF">LNO71_02980</name>
</gene>
<comment type="caution">
    <text evidence="15">The sequence shown here is derived from an EMBL/GenBank/DDBJ whole genome shotgun (WGS) entry which is preliminary data.</text>
</comment>
<keyword evidence="10 13" id="KW-0648">Protein biosynthesis</keyword>
<feature type="domain" description="Aminoacyl-transfer RNA synthetases class-II family profile" evidence="14">
    <location>
        <begin position="205"/>
        <end position="479"/>
    </location>
</feature>
<dbReference type="SUPFAM" id="SSF55186">
    <property type="entry name" value="ThrRS/AlaRS common domain"/>
    <property type="match status" value="1"/>
</dbReference>
<dbReference type="PANTHER" id="PTHR11451:SF56">
    <property type="entry name" value="THREONINE--TRNA LIGASE 1"/>
    <property type="match status" value="1"/>
</dbReference>
<dbReference type="GO" id="GO:0046872">
    <property type="term" value="F:metal ion binding"/>
    <property type="evidence" value="ECO:0007669"/>
    <property type="project" value="UniProtKB-KW"/>
</dbReference>
<keyword evidence="11 13" id="KW-0030">Aminoacyl-tRNA synthetase</keyword>
<keyword evidence="2 13" id="KW-0963">Cytoplasm</keyword>
<accession>A0AAW6HRU6</accession>
<feature type="binding site" evidence="13">
    <location>
        <position position="319"/>
    </location>
    <ligand>
        <name>Zn(2+)</name>
        <dbReference type="ChEBI" id="CHEBI:29105"/>
        <note>catalytic</note>
    </ligand>
</feature>
<evidence type="ECO:0000256" key="10">
    <source>
        <dbReference type="ARBA" id="ARBA00022917"/>
    </source>
</evidence>
<dbReference type="Gene3D" id="3.30.54.20">
    <property type="match status" value="1"/>
</dbReference>
<dbReference type="InterPro" id="IPR006195">
    <property type="entry name" value="aa-tRNA-synth_II"/>
</dbReference>
<dbReference type="Pfam" id="PF00587">
    <property type="entry name" value="tRNA-synt_2b"/>
    <property type="match status" value="1"/>
</dbReference>
<feature type="binding site" evidence="13">
    <location>
        <position position="451"/>
    </location>
    <ligand>
        <name>Zn(2+)</name>
        <dbReference type="ChEBI" id="CHEBI:29105"/>
        <note>catalytic</note>
    </ligand>
</feature>
<name>A0AAW6HRU6_9MOLU</name>
<organism evidence="15 16">
    <name type="scientific">Mycoplasma bradburyae</name>
    <dbReference type="NCBI Taxonomy" id="2963128"/>
    <lineage>
        <taxon>Bacteria</taxon>
        <taxon>Bacillati</taxon>
        <taxon>Mycoplasmatota</taxon>
        <taxon>Mollicutes</taxon>
        <taxon>Mycoplasmataceae</taxon>
        <taxon>Mycoplasma</taxon>
    </lineage>
</organism>
<dbReference type="GO" id="GO:0004829">
    <property type="term" value="F:threonine-tRNA ligase activity"/>
    <property type="evidence" value="ECO:0007669"/>
    <property type="project" value="UniProtKB-UniRule"/>
</dbReference>
<dbReference type="HAMAP" id="MF_00184">
    <property type="entry name" value="Thr_tRNA_synth"/>
    <property type="match status" value="1"/>
</dbReference>
<dbReference type="PROSITE" id="PS50862">
    <property type="entry name" value="AA_TRNA_LIGASE_II"/>
    <property type="match status" value="1"/>
</dbReference>
<dbReference type="InterPro" id="IPR033728">
    <property type="entry name" value="ThrRS_core"/>
</dbReference>
<dbReference type="EC" id="6.1.1.3" evidence="13"/>
<keyword evidence="6 13" id="KW-0547">Nucleotide-binding</keyword>
<dbReference type="InterPro" id="IPR045864">
    <property type="entry name" value="aa-tRNA-synth_II/BPL/LPL"/>
</dbReference>
<dbReference type="InterPro" id="IPR018163">
    <property type="entry name" value="Thr/Ala-tRNA-synth_IIc_edit"/>
</dbReference>
<dbReference type="InterPro" id="IPR002320">
    <property type="entry name" value="Thr-tRNA-ligase_IIa"/>
</dbReference>
<dbReference type="InterPro" id="IPR004154">
    <property type="entry name" value="Anticodon-bd"/>
</dbReference>
<sequence>MLNYFNTALLMLQIVLKKQDEAIKFGQLQVNDQGFYLDYLSETIKINPEDFNKLIKSLTKLTSSAKTIKTLEVDKQKANELLINQPHLLELINESNEELVNLAIVDEEYYYLPIKGLLDNTKLVKAFNFQSVGGAYFKGDKDNVVMVRLNGFGFENDKVMQDYLAVIEEQRQRDHRRINKILELFTFNPLAGPGMPIWLPNGQIVRQLIGDYVHSVQKKFGFSFVNTPVLGSVDLYKKSGHYAHYSKDMFPEMKLLDGDSMMLRPMTCPHHCLVYLNKPRHYDELPMRLSEDALLHRYEASGGLTGLERVRAMMLLDNHIFCRLDQIKSEILNSYNVIKEVINTFNLKFHRIDLSLHDPNDKEGFIDNPEMWKRSEKQLEDALIDLGLEYTKQVGEAAFYGPKIDFQVKTALNKIITVSTIQLDFSLPSPEKFDIKYKNKNNEYEQGVIIHLGIIGTYERFVATLLEQTKGALDLWLAPKQATIIPVNNSVHLEGCNKLAKILEGYDLRISVDSRDERLNKKIRDAQINKIPVQIIVGDNELKDLNQITYRLYGQEDSSQLGIDKFIDLFKKPH</sequence>
<proteinExistence type="inferred from homology"/>
<dbReference type="PRINTS" id="PR01047">
    <property type="entry name" value="TRNASYNTHTHR"/>
</dbReference>
<keyword evidence="7 13" id="KW-0862">Zinc</keyword>